<dbReference type="GO" id="GO:0140114">
    <property type="term" value="P:cellular detoxification of fluoride"/>
    <property type="evidence" value="ECO:0007669"/>
    <property type="project" value="UniProtKB-UniRule"/>
</dbReference>
<evidence type="ECO:0000256" key="5">
    <source>
        <dbReference type="ARBA" id="ARBA00023136"/>
    </source>
</evidence>
<dbReference type="GO" id="GO:0062054">
    <property type="term" value="F:fluoride channel activity"/>
    <property type="evidence" value="ECO:0007669"/>
    <property type="project" value="UniProtKB-UniRule"/>
</dbReference>
<dbReference type="AlphaFoldDB" id="A0AAU7UP32"/>
<evidence type="ECO:0000256" key="11">
    <source>
        <dbReference type="SAM" id="MobiDB-lite"/>
    </source>
</evidence>
<evidence type="ECO:0000313" key="12">
    <source>
        <dbReference type="EMBL" id="XBV89586.1"/>
    </source>
</evidence>
<feature type="binding site" evidence="10">
    <location>
        <position position="87"/>
    </location>
    <ligand>
        <name>Na(+)</name>
        <dbReference type="ChEBI" id="CHEBI:29101"/>
        <note>structural</note>
    </ligand>
</feature>
<reference evidence="12" key="1">
    <citation type="submission" date="2024-06" db="EMBL/GenBank/DDBJ databases">
        <title>Brevibacterium koreense sp. nov., isolated from jogae-jeotgal, a Korean fermented seafood.</title>
        <authorList>
            <person name="Whon T.W."/>
            <person name="Nam S."/>
            <person name="Kim Y."/>
        </authorList>
    </citation>
    <scope>NUCLEOTIDE SEQUENCE</scope>
    <source>
        <strain evidence="12">CBA3109</strain>
    </source>
</reference>
<feature type="transmembrane region" description="Helical" evidence="10">
    <location>
        <begin position="109"/>
        <end position="130"/>
    </location>
</feature>
<evidence type="ECO:0000256" key="10">
    <source>
        <dbReference type="HAMAP-Rule" id="MF_00454"/>
    </source>
</evidence>
<dbReference type="Pfam" id="PF02537">
    <property type="entry name" value="CRCB"/>
    <property type="match status" value="1"/>
</dbReference>
<feature type="binding site" evidence="10">
    <location>
        <position position="84"/>
    </location>
    <ligand>
        <name>Na(+)</name>
        <dbReference type="ChEBI" id="CHEBI:29101"/>
        <note>structural</note>
    </ligand>
</feature>
<dbReference type="RefSeq" id="WP_350270468.1">
    <property type="nucleotide sequence ID" value="NZ_CP158281.1"/>
</dbReference>
<keyword evidence="10" id="KW-0406">Ion transport</keyword>
<feature type="transmembrane region" description="Helical" evidence="10">
    <location>
        <begin position="74"/>
        <end position="97"/>
    </location>
</feature>
<comment type="similarity">
    <text evidence="7 10">Belongs to the fluoride channel Fluc/FEX (TC 1.A.43) family.</text>
</comment>
<comment type="subcellular location">
    <subcellularLocation>
        <location evidence="1 10">Cell membrane</location>
        <topology evidence="1 10">Multi-pass membrane protein</topology>
    </subcellularLocation>
</comment>
<organism evidence="12">
    <name type="scientific">Brevibacterium koreense</name>
    <dbReference type="NCBI Taxonomy" id="3140787"/>
    <lineage>
        <taxon>Bacteria</taxon>
        <taxon>Bacillati</taxon>
        <taxon>Actinomycetota</taxon>
        <taxon>Actinomycetes</taxon>
        <taxon>Micrococcales</taxon>
        <taxon>Brevibacteriaceae</taxon>
        <taxon>Brevibacterium</taxon>
    </lineage>
</organism>
<accession>A0AAU7UP32</accession>
<comment type="function">
    <text evidence="9 10">Fluoride-specific ion channel. Important for reducing fluoride concentration in the cell, thus reducing its toxicity.</text>
</comment>
<keyword evidence="10" id="KW-0915">Sodium</keyword>
<keyword evidence="5 10" id="KW-0472">Membrane</keyword>
<keyword evidence="3 10" id="KW-0812">Transmembrane</keyword>
<keyword evidence="10" id="KW-0479">Metal-binding</keyword>
<comment type="catalytic activity">
    <reaction evidence="8">
        <text>fluoride(in) = fluoride(out)</text>
        <dbReference type="Rhea" id="RHEA:76159"/>
        <dbReference type="ChEBI" id="CHEBI:17051"/>
    </reaction>
    <physiologicalReaction direction="left-to-right" evidence="8">
        <dbReference type="Rhea" id="RHEA:76160"/>
    </physiologicalReaction>
</comment>
<dbReference type="PANTHER" id="PTHR28259:SF1">
    <property type="entry name" value="FLUORIDE EXPORT PROTEIN 1-RELATED"/>
    <property type="match status" value="1"/>
</dbReference>
<evidence type="ECO:0000256" key="8">
    <source>
        <dbReference type="ARBA" id="ARBA00035585"/>
    </source>
</evidence>
<sequence>MNRPLHLRLPHLGLALIGGTLGTGAREAVALAIPPLVGIPVAIFAINILGAFLLGFLLDALVRRGPDEGRRRTVRIMVGTGFMGGFTTYSTLATDAALLIGNGSPGNGIAYGVATVLIGAIATWAGIAAATATHDRRSAHPLQQAGHTPPPRTNTTISTATEADLDAQGGAQ</sequence>
<feature type="transmembrane region" description="Helical" evidence="10">
    <location>
        <begin position="42"/>
        <end position="62"/>
    </location>
</feature>
<name>A0AAU7UP32_9MICO</name>
<dbReference type="GO" id="GO:0046872">
    <property type="term" value="F:metal ion binding"/>
    <property type="evidence" value="ECO:0007669"/>
    <property type="project" value="UniProtKB-KW"/>
</dbReference>
<evidence type="ECO:0000256" key="9">
    <source>
        <dbReference type="ARBA" id="ARBA00049940"/>
    </source>
</evidence>
<proteinExistence type="inferred from homology"/>
<protein>
    <recommendedName>
        <fullName evidence="10">Fluoride-specific ion channel FluC</fullName>
    </recommendedName>
</protein>
<dbReference type="InterPro" id="IPR003691">
    <property type="entry name" value="FluC"/>
</dbReference>
<dbReference type="GO" id="GO:0005886">
    <property type="term" value="C:plasma membrane"/>
    <property type="evidence" value="ECO:0007669"/>
    <property type="project" value="UniProtKB-SubCell"/>
</dbReference>
<evidence type="ECO:0000256" key="6">
    <source>
        <dbReference type="ARBA" id="ARBA00023303"/>
    </source>
</evidence>
<dbReference type="HAMAP" id="MF_00454">
    <property type="entry name" value="FluC"/>
    <property type="match status" value="1"/>
</dbReference>
<evidence type="ECO:0000256" key="1">
    <source>
        <dbReference type="ARBA" id="ARBA00004651"/>
    </source>
</evidence>
<feature type="region of interest" description="Disordered" evidence="11">
    <location>
        <begin position="136"/>
        <end position="172"/>
    </location>
</feature>
<gene>
    <name evidence="10" type="primary">fluC</name>
    <name evidence="10" type="synonym">crcB</name>
    <name evidence="12" type="ORF">AAFP32_02305</name>
</gene>
<dbReference type="EMBL" id="CP158281">
    <property type="protein sequence ID" value="XBV89586.1"/>
    <property type="molecule type" value="Genomic_DNA"/>
</dbReference>
<dbReference type="KEGG" id="bkr:AAFP32_02305"/>
<keyword evidence="2 10" id="KW-1003">Cell membrane</keyword>
<keyword evidence="6 10" id="KW-0407">Ion channel</keyword>
<comment type="activity regulation">
    <text evidence="10">Na(+) is not transported, but it plays an essential structural role and its presence is essential for fluoride channel function.</text>
</comment>
<dbReference type="PANTHER" id="PTHR28259">
    <property type="entry name" value="FLUORIDE EXPORT PROTEIN 1-RELATED"/>
    <property type="match status" value="1"/>
</dbReference>
<keyword evidence="10" id="KW-0813">Transport</keyword>
<evidence type="ECO:0000256" key="2">
    <source>
        <dbReference type="ARBA" id="ARBA00022475"/>
    </source>
</evidence>
<keyword evidence="4 10" id="KW-1133">Transmembrane helix</keyword>
<evidence type="ECO:0000256" key="7">
    <source>
        <dbReference type="ARBA" id="ARBA00035120"/>
    </source>
</evidence>
<evidence type="ECO:0000256" key="4">
    <source>
        <dbReference type="ARBA" id="ARBA00022989"/>
    </source>
</evidence>
<evidence type="ECO:0000256" key="3">
    <source>
        <dbReference type="ARBA" id="ARBA00022692"/>
    </source>
</evidence>